<comment type="cofactor">
    <cofactor evidence="8">
        <name>Mg(2+)</name>
        <dbReference type="ChEBI" id="CHEBI:18420"/>
    </cofactor>
</comment>
<feature type="binding site" evidence="8">
    <location>
        <position position="56"/>
    </location>
    <ligand>
        <name>Mg(2+)</name>
        <dbReference type="ChEBI" id="CHEBI:18420"/>
    </ligand>
</feature>
<accession>A0A380PAC8</accession>
<dbReference type="Proteomes" id="UP000254150">
    <property type="component" value="Unassembled WGS sequence"/>
</dbReference>
<evidence type="ECO:0000313" key="10">
    <source>
        <dbReference type="EMBL" id="SUP62153.1"/>
    </source>
</evidence>
<dbReference type="RefSeq" id="WP_100452340.1">
    <property type="nucleotide sequence ID" value="NZ_UHID01000009.1"/>
</dbReference>
<evidence type="ECO:0000256" key="8">
    <source>
        <dbReference type="HAMAP-Rule" id="MF_00101"/>
    </source>
</evidence>
<dbReference type="Gene3D" id="3.90.470.20">
    <property type="entry name" value="4'-phosphopantetheinyl transferase domain"/>
    <property type="match status" value="1"/>
</dbReference>
<feature type="binding site" evidence="8">
    <location>
        <position position="8"/>
    </location>
    <ligand>
        <name>Mg(2+)</name>
        <dbReference type="ChEBI" id="CHEBI:18420"/>
    </ligand>
</feature>
<dbReference type="InterPro" id="IPR002582">
    <property type="entry name" value="ACPS"/>
</dbReference>
<dbReference type="HAMAP" id="MF_00101">
    <property type="entry name" value="AcpS"/>
    <property type="match status" value="1"/>
</dbReference>
<dbReference type="InterPro" id="IPR008278">
    <property type="entry name" value="4-PPantetheinyl_Trfase_dom"/>
</dbReference>
<evidence type="ECO:0000313" key="11">
    <source>
        <dbReference type="Proteomes" id="UP000254150"/>
    </source>
</evidence>
<dbReference type="GeneID" id="95070621"/>
<evidence type="ECO:0000256" key="1">
    <source>
        <dbReference type="ARBA" id="ARBA00022516"/>
    </source>
</evidence>
<comment type="subcellular location">
    <subcellularLocation>
        <location evidence="8">Cytoplasm</location>
    </subcellularLocation>
</comment>
<dbReference type="SUPFAM" id="SSF56214">
    <property type="entry name" value="4'-phosphopantetheinyl transferase"/>
    <property type="match status" value="1"/>
</dbReference>
<dbReference type="Pfam" id="PF01648">
    <property type="entry name" value="ACPS"/>
    <property type="match status" value="1"/>
</dbReference>
<keyword evidence="2 8" id="KW-0808">Transferase</keyword>
<sequence>MIVGVGIDVAEIERFAASVRRTPALLDRLFVPAELVAPGGDRRGPASLAARFAAKEAVAKALGAPPGLLWTDCEVYAEDTGRPRLRVRGTVAARAAELGVTGWHVSLSHDAGVASAVVIAEG</sequence>
<keyword evidence="8" id="KW-0963">Cytoplasm</keyword>
<evidence type="ECO:0000256" key="4">
    <source>
        <dbReference type="ARBA" id="ARBA00022832"/>
    </source>
</evidence>
<dbReference type="EC" id="2.7.8.7" evidence="8"/>
<dbReference type="EMBL" id="UHID01000009">
    <property type="protein sequence ID" value="SUP62153.1"/>
    <property type="molecule type" value="Genomic_DNA"/>
</dbReference>
<evidence type="ECO:0000256" key="3">
    <source>
        <dbReference type="ARBA" id="ARBA00022723"/>
    </source>
</evidence>
<dbReference type="NCBIfam" id="TIGR00556">
    <property type="entry name" value="pantethn_trn"/>
    <property type="match status" value="1"/>
</dbReference>
<dbReference type="NCBIfam" id="NF000832">
    <property type="entry name" value="PRK00070.3-2"/>
    <property type="match status" value="1"/>
</dbReference>
<dbReference type="GO" id="GO:0000287">
    <property type="term" value="F:magnesium ion binding"/>
    <property type="evidence" value="ECO:0007669"/>
    <property type="project" value="UniProtKB-UniRule"/>
</dbReference>
<comment type="catalytic activity">
    <reaction evidence="8">
        <text>apo-[ACP] + CoA = holo-[ACP] + adenosine 3',5'-bisphosphate + H(+)</text>
        <dbReference type="Rhea" id="RHEA:12068"/>
        <dbReference type="Rhea" id="RHEA-COMP:9685"/>
        <dbReference type="Rhea" id="RHEA-COMP:9690"/>
        <dbReference type="ChEBI" id="CHEBI:15378"/>
        <dbReference type="ChEBI" id="CHEBI:29999"/>
        <dbReference type="ChEBI" id="CHEBI:57287"/>
        <dbReference type="ChEBI" id="CHEBI:58343"/>
        <dbReference type="ChEBI" id="CHEBI:64479"/>
        <dbReference type="EC" id="2.7.8.7"/>
    </reaction>
</comment>
<evidence type="ECO:0000256" key="2">
    <source>
        <dbReference type="ARBA" id="ARBA00022679"/>
    </source>
</evidence>
<evidence type="ECO:0000256" key="7">
    <source>
        <dbReference type="ARBA" id="ARBA00023160"/>
    </source>
</evidence>
<gene>
    <name evidence="8 10" type="primary">acpS</name>
    <name evidence="10" type="ORF">NCTC7807_05317</name>
</gene>
<dbReference type="InterPro" id="IPR037143">
    <property type="entry name" value="4-PPantetheinyl_Trfase_dom_sf"/>
</dbReference>
<proteinExistence type="inferred from homology"/>
<keyword evidence="1 8" id="KW-0444">Lipid biosynthesis</keyword>
<dbReference type="GO" id="GO:0005737">
    <property type="term" value="C:cytoplasm"/>
    <property type="evidence" value="ECO:0007669"/>
    <property type="project" value="UniProtKB-SubCell"/>
</dbReference>
<dbReference type="InterPro" id="IPR004568">
    <property type="entry name" value="Ppantetheine-prot_Trfase_dom"/>
</dbReference>
<dbReference type="GO" id="GO:0006633">
    <property type="term" value="P:fatty acid biosynthetic process"/>
    <property type="evidence" value="ECO:0007669"/>
    <property type="project" value="UniProtKB-UniRule"/>
</dbReference>
<name>A0A380PAC8_STRGR</name>
<comment type="function">
    <text evidence="8">Transfers the 4'-phosphopantetheine moiety from coenzyme A to a Ser of acyl-carrier-protein.</text>
</comment>
<dbReference type="GO" id="GO:0008897">
    <property type="term" value="F:holo-[acyl-carrier-protein] synthase activity"/>
    <property type="evidence" value="ECO:0007669"/>
    <property type="project" value="UniProtKB-UniRule"/>
</dbReference>
<keyword evidence="3 8" id="KW-0479">Metal-binding</keyword>
<keyword evidence="5 8" id="KW-0460">Magnesium</keyword>
<organism evidence="10 11">
    <name type="scientific">Streptomyces griseus</name>
    <dbReference type="NCBI Taxonomy" id="1911"/>
    <lineage>
        <taxon>Bacteria</taxon>
        <taxon>Bacillati</taxon>
        <taxon>Actinomycetota</taxon>
        <taxon>Actinomycetes</taxon>
        <taxon>Kitasatosporales</taxon>
        <taxon>Streptomycetaceae</taxon>
        <taxon>Streptomyces</taxon>
    </lineage>
</organism>
<reference evidence="10 11" key="1">
    <citation type="submission" date="2018-06" db="EMBL/GenBank/DDBJ databases">
        <authorList>
            <consortium name="Pathogen Informatics"/>
            <person name="Doyle S."/>
        </authorList>
    </citation>
    <scope>NUCLEOTIDE SEQUENCE [LARGE SCALE GENOMIC DNA]</scope>
    <source>
        <strain evidence="10 11">NCTC7807</strain>
    </source>
</reference>
<keyword evidence="7 8" id="KW-0275">Fatty acid biosynthesis</keyword>
<protein>
    <recommendedName>
        <fullName evidence="8">Holo-[acyl-carrier-protein] synthase</fullName>
        <shortName evidence="8">Holo-ACP synthase</shortName>
        <ecNumber evidence="8">2.7.8.7</ecNumber>
    </recommendedName>
    <alternativeName>
        <fullName evidence="8">4'-phosphopantetheinyl transferase AcpS</fullName>
    </alternativeName>
</protein>
<dbReference type="NCBIfam" id="TIGR00516">
    <property type="entry name" value="acpS"/>
    <property type="match status" value="1"/>
</dbReference>
<comment type="similarity">
    <text evidence="8">Belongs to the P-Pant transferase superfamily. AcpS family.</text>
</comment>
<feature type="domain" description="4'-phosphopantetheinyl transferase" evidence="9">
    <location>
        <begin position="4"/>
        <end position="102"/>
    </location>
</feature>
<keyword evidence="4 8" id="KW-0276">Fatty acid metabolism</keyword>
<evidence type="ECO:0000259" key="9">
    <source>
        <dbReference type="Pfam" id="PF01648"/>
    </source>
</evidence>
<dbReference type="AlphaFoldDB" id="A0A380PAC8"/>
<keyword evidence="6 8" id="KW-0443">Lipid metabolism</keyword>
<evidence type="ECO:0000256" key="5">
    <source>
        <dbReference type="ARBA" id="ARBA00022842"/>
    </source>
</evidence>
<evidence type="ECO:0000256" key="6">
    <source>
        <dbReference type="ARBA" id="ARBA00023098"/>
    </source>
</evidence>